<dbReference type="InterPro" id="IPR036640">
    <property type="entry name" value="ABC1_TM_sf"/>
</dbReference>
<evidence type="ECO:0000256" key="1">
    <source>
        <dbReference type="ARBA" id="ARBA00022692"/>
    </source>
</evidence>
<sequence>MGEKRKSQPFVWKFRGFNIAILVTVHYVTILDSLFEIWGKKDGPHETFGTSKENYTPFVVFMAAAGVLRAANRSTSSGVKLDIVSRIGTSTVIFDNSKINYYRYDLLVVKSGRCLHLLNSYLQVLSFQSSGIKLGTFKSFNESMTRVAVYISLISLYCLGGNKVKAISSSNLFKISGELSVGAMASFIGYTFTLTFAVQGLVNTFGDLQGAFVAVDRINSVLSRVQVDDSLAYGLERELRQQKAVNDEKYKLFFSNSSTEKNQMHYMSALKTSSNLFSLAWLGKYTR</sequence>
<keyword evidence="3" id="KW-0472">Membrane</keyword>
<evidence type="ECO:0000313" key="5">
    <source>
        <dbReference type="Proteomes" id="UP000289738"/>
    </source>
</evidence>
<keyword evidence="5" id="KW-1185">Reference proteome</keyword>
<dbReference type="GO" id="GO:0005524">
    <property type="term" value="F:ATP binding"/>
    <property type="evidence" value="ECO:0007669"/>
    <property type="project" value="InterPro"/>
</dbReference>
<comment type="caution">
    <text evidence="4">The sequence shown here is derived from an EMBL/GenBank/DDBJ whole genome shotgun (WGS) entry which is preliminary data.</text>
</comment>
<dbReference type="GO" id="GO:0016020">
    <property type="term" value="C:membrane"/>
    <property type="evidence" value="ECO:0007669"/>
    <property type="project" value="InterPro"/>
</dbReference>
<keyword evidence="1" id="KW-0812">Transmembrane</keyword>
<dbReference type="Proteomes" id="UP000289738">
    <property type="component" value="Chromosome A05"/>
</dbReference>
<evidence type="ECO:0000313" key="4">
    <source>
        <dbReference type="EMBL" id="RYR57365.1"/>
    </source>
</evidence>
<protein>
    <recommendedName>
        <fullName evidence="6">ABC transmembrane type-1 domain-containing protein</fullName>
    </recommendedName>
</protein>
<dbReference type="STRING" id="3818.A0A445D2I3"/>
<reference evidence="4 5" key="1">
    <citation type="submission" date="2019-01" db="EMBL/GenBank/DDBJ databases">
        <title>Sequencing of cultivated peanut Arachis hypogaea provides insights into genome evolution and oil improvement.</title>
        <authorList>
            <person name="Chen X."/>
        </authorList>
    </citation>
    <scope>NUCLEOTIDE SEQUENCE [LARGE SCALE GENOMIC DNA]</scope>
    <source>
        <strain evidence="5">cv. Fuhuasheng</strain>
        <tissue evidence="4">Leaves</tissue>
    </source>
</reference>
<organism evidence="4 5">
    <name type="scientific">Arachis hypogaea</name>
    <name type="common">Peanut</name>
    <dbReference type="NCBI Taxonomy" id="3818"/>
    <lineage>
        <taxon>Eukaryota</taxon>
        <taxon>Viridiplantae</taxon>
        <taxon>Streptophyta</taxon>
        <taxon>Embryophyta</taxon>
        <taxon>Tracheophyta</taxon>
        <taxon>Spermatophyta</taxon>
        <taxon>Magnoliopsida</taxon>
        <taxon>eudicotyledons</taxon>
        <taxon>Gunneridae</taxon>
        <taxon>Pentapetalae</taxon>
        <taxon>rosids</taxon>
        <taxon>fabids</taxon>
        <taxon>Fabales</taxon>
        <taxon>Fabaceae</taxon>
        <taxon>Papilionoideae</taxon>
        <taxon>50 kb inversion clade</taxon>
        <taxon>dalbergioids sensu lato</taxon>
        <taxon>Dalbergieae</taxon>
        <taxon>Pterocarpus clade</taxon>
        <taxon>Arachis</taxon>
    </lineage>
</organism>
<name>A0A445D2I3_ARAHY</name>
<evidence type="ECO:0000256" key="2">
    <source>
        <dbReference type="ARBA" id="ARBA00022989"/>
    </source>
</evidence>
<evidence type="ECO:0008006" key="6">
    <source>
        <dbReference type="Google" id="ProtNLM"/>
    </source>
</evidence>
<dbReference type="AlphaFoldDB" id="A0A445D2I3"/>
<gene>
    <name evidence="4" type="ORF">Ahy_A05g023101</name>
</gene>
<keyword evidence="2" id="KW-1133">Transmembrane helix</keyword>
<proteinExistence type="predicted"/>
<dbReference type="EMBL" id="SDMP01000005">
    <property type="protein sequence ID" value="RYR57365.1"/>
    <property type="molecule type" value="Genomic_DNA"/>
</dbReference>
<evidence type="ECO:0000256" key="3">
    <source>
        <dbReference type="ARBA" id="ARBA00023136"/>
    </source>
</evidence>
<dbReference type="SUPFAM" id="SSF90123">
    <property type="entry name" value="ABC transporter transmembrane region"/>
    <property type="match status" value="1"/>
</dbReference>
<accession>A0A445D2I3</accession>
<dbReference type="Gene3D" id="1.20.1560.10">
    <property type="entry name" value="ABC transporter type 1, transmembrane domain"/>
    <property type="match status" value="1"/>
</dbReference>